<reference evidence="2" key="1">
    <citation type="journal article" date="2019" name="PLoS Negl. Trop. Dis.">
        <title>Revisiting the worldwide diversity of Leptospira species in the environment.</title>
        <authorList>
            <person name="Vincent A.T."/>
            <person name="Schiettekatte O."/>
            <person name="Bourhy P."/>
            <person name="Veyrier F.J."/>
            <person name="Picardeau M."/>
        </authorList>
    </citation>
    <scope>NUCLEOTIDE SEQUENCE [LARGE SCALE GENOMIC DNA]</scope>
    <source>
        <strain evidence="2">201702406</strain>
    </source>
</reference>
<protein>
    <submittedName>
        <fullName evidence="1">Uncharacterized protein</fullName>
    </submittedName>
</protein>
<proteinExistence type="predicted"/>
<dbReference type="RefSeq" id="WP_135626475.1">
    <property type="nucleotide sequence ID" value="NZ_RQGU01000065.1"/>
</dbReference>
<accession>A0ABY2NFW4</accession>
<name>A0ABY2NFW4_9LEPT</name>
<dbReference type="EMBL" id="RQGU01000065">
    <property type="protein sequence ID" value="TGM23607.1"/>
    <property type="molecule type" value="Genomic_DNA"/>
</dbReference>
<evidence type="ECO:0000313" key="1">
    <source>
        <dbReference type="EMBL" id="TGM23607.1"/>
    </source>
</evidence>
<keyword evidence="2" id="KW-1185">Reference proteome</keyword>
<organism evidence="1 2">
    <name type="scientific">Leptospira selangorensis</name>
    <dbReference type="NCBI Taxonomy" id="2484982"/>
    <lineage>
        <taxon>Bacteria</taxon>
        <taxon>Pseudomonadati</taxon>
        <taxon>Spirochaetota</taxon>
        <taxon>Spirochaetia</taxon>
        <taxon>Leptospirales</taxon>
        <taxon>Leptospiraceae</taxon>
        <taxon>Leptospira</taxon>
    </lineage>
</organism>
<dbReference type="Proteomes" id="UP000298057">
    <property type="component" value="Unassembled WGS sequence"/>
</dbReference>
<evidence type="ECO:0000313" key="2">
    <source>
        <dbReference type="Proteomes" id="UP000298057"/>
    </source>
</evidence>
<comment type="caution">
    <text evidence="1">The sequence shown here is derived from an EMBL/GenBank/DDBJ whole genome shotgun (WGS) entry which is preliminary data.</text>
</comment>
<sequence>MRQRAEVANNELLHIMRPIIIDDSRFNIDLFNSIISSLSYKHDLEEDYLMDLIDLGNEIIRDIMQSPFLTTDIKDKYCTNILKEIEKEEILREKEFNQFSEGIKNSNSKPLESSKFIGMLLGISINQKTNNS</sequence>
<gene>
    <name evidence="1" type="ORF">EHQ82_05285</name>
</gene>